<dbReference type="EMBL" id="JBHUDI010000003">
    <property type="protein sequence ID" value="MFD1562867.1"/>
    <property type="molecule type" value="Genomic_DNA"/>
</dbReference>
<protein>
    <submittedName>
        <fullName evidence="1">Uncharacterized protein</fullName>
    </submittedName>
</protein>
<organism evidence="1 2">
    <name type="scientific">Haloarchaeobius amylolyticus</name>
    <dbReference type="NCBI Taxonomy" id="1198296"/>
    <lineage>
        <taxon>Archaea</taxon>
        <taxon>Methanobacteriati</taxon>
        <taxon>Methanobacteriota</taxon>
        <taxon>Stenosarchaea group</taxon>
        <taxon>Halobacteria</taxon>
        <taxon>Halobacteriales</taxon>
        <taxon>Halorubellaceae</taxon>
        <taxon>Haloarchaeobius</taxon>
    </lineage>
</organism>
<evidence type="ECO:0000313" key="1">
    <source>
        <dbReference type="EMBL" id="MFD1562867.1"/>
    </source>
</evidence>
<dbReference type="RefSeq" id="WP_390284880.1">
    <property type="nucleotide sequence ID" value="NZ_JBHUDI010000003.1"/>
</dbReference>
<keyword evidence="2" id="KW-1185">Reference proteome</keyword>
<name>A0ABD6BCP5_9EURY</name>
<sequence length="53" mass="6109">MDLNAEPVIAGDGPKCDELERIAVENVKFASYVKQNKKETNHRREEIHAQRMV</sequence>
<evidence type="ECO:0000313" key="2">
    <source>
        <dbReference type="Proteomes" id="UP001597076"/>
    </source>
</evidence>
<reference evidence="1 2" key="1">
    <citation type="journal article" date="2019" name="Int. J. Syst. Evol. Microbiol.">
        <title>The Global Catalogue of Microorganisms (GCM) 10K type strain sequencing project: providing services to taxonomists for standard genome sequencing and annotation.</title>
        <authorList>
            <consortium name="The Broad Institute Genomics Platform"/>
            <consortium name="The Broad Institute Genome Sequencing Center for Infectious Disease"/>
            <person name="Wu L."/>
            <person name="Ma J."/>
        </authorList>
    </citation>
    <scope>NUCLEOTIDE SEQUENCE [LARGE SCALE GENOMIC DNA]</scope>
    <source>
        <strain evidence="1 2">CGMCC 1.12230</strain>
    </source>
</reference>
<proteinExistence type="predicted"/>
<gene>
    <name evidence="1" type="ORF">ACFR99_04815</name>
</gene>
<accession>A0ABD6BCP5</accession>
<dbReference type="AlphaFoldDB" id="A0ABD6BCP5"/>
<comment type="caution">
    <text evidence="1">The sequence shown here is derived from an EMBL/GenBank/DDBJ whole genome shotgun (WGS) entry which is preliminary data.</text>
</comment>
<dbReference type="Proteomes" id="UP001597076">
    <property type="component" value="Unassembled WGS sequence"/>
</dbReference>